<feature type="signal peptide" evidence="1">
    <location>
        <begin position="1"/>
        <end position="16"/>
    </location>
</feature>
<keyword evidence="1" id="KW-0732">Signal</keyword>
<accession>A0A239B190</accession>
<dbReference type="EMBL" id="FZOQ01000001">
    <property type="protein sequence ID" value="SNS01726.1"/>
    <property type="molecule type" value="Genomic_DNA"/>
</dbReference>
<gene>
    <name evidence="2" type="ORF">SAMN06296052_10187</name>
</gene>
<sequence>MKKLYLLFLLSLPLLAEGQSKVRASLAIWPEWQVDYRLGEEGLLFFRNQYRMNTDSRYNGLRPSGLLGNFERIELSLGYEHAFSEHWRGGALVRYAAENYPKATFYALFLRHQGHISSLYFNKQFLFDYVRQEEQDPYGRFRLMAELGKRLPLKNKFITPVLSFEMMLLSEFGQEGGQRQEERAIDRTRLRLGVNYELTDKLRLNPYVMGQTNYYYVLIAPVYDEAGQLLEEGYTTKRNRLMPVVGVEVKYSIHQAPTTAGITY</sequence>
<dbReference type="Proteomes" id="UP000198432">
    <property type="component" value="Unassembled WGS sequence"/>
</dbReference>
<feature type="chain" id="PRO_5012579512" description="DUF2490 domain-containing protein" evidence="1">
    <location>
        <begin position="17"/>
        <end position="264"/>
    </location>
</feature>
<evidence type="ECO:0000313" key="2">
    <source>
        <dbReference type="EMBL" id="SNS01726.1"/>
    </source>
</evidence>
<dbReference type="InterPro" id="IPR019619">
    <property type="entry name" value="DUF2490"/>
</dbReference>
<reference evidence="3" key="1">
    <citation type="submission" date="2017-06" db="EMBL/GenBank/DDBJ databases">
        <authorList>
            <person name="Varghese N."/>
            <person name="Submissions S."/>
        </authorList>
    </citation>
    <scope>NUCLEOTIDE SEQUENCE [LARGE SCALE GENOMIC DNA]</scope>
    <source>
        <strain evidence="3">NKM1</strain>
    </source>
</reference>
<keyword evidence="3" id="KW-1185">Reference proteome</keyword>
<evidence type="ECO:0000256" key="1">
    <source>
        <dbReference type="SAM" id="SignalP"/>
    </source>
</evidence>
<proteinExistence type="predicted"/>
<organism evidence="2 3">
    <name type="scientific">Pontibacter ummariensis</name>
    <dbReference type="NCBI Taxonomy" id="1610492"/>
    <lineage>
        <taxon>Bacteria</taxon>
        <taxon>Pseudomonadati</taxon>
        <taxon>Bacteroidota</taxon>
        <taxon>Cytophagia</taxon>
        <taxon>Cytophagales</taxon>
        <taxon>Hymenobacteraceae</taxon>
        <taxon>Pontibacter</taxon>
    </lineage>
</organism>
<protein>
    <recommendedName>
        <fullName evidence="4">DUF2490 domain-containing protein</fullName>
    </recommendedName>
</protein>
<evidence type="ECO:0008006" key="4">
    <source>
        <dbReference type="Google" id="ProtNLM"/>
    </source>
</evidence>
<evidence type="ECO:0000313" key="3">
    <source>
        <dbReference type="Proteomes" id="UP000198432"/>
    </source>
</evidence>
<dbReference type="AlphaFoldDB" id="A0A239B190"/>
<dbReference type="Pfam" id="PF10677">
    <property type="entry name" value="DUF2490"/>
    <property type="match status" value="1"/>
</dbReference>
<name>A0A239B190_9BACT</name>
<dbReference type="RefSeq" id="WP_179222908.1">
    <property type="nucleotide sequence ID" value="NZ_FZOQ01000001.1"/>
</dbReference>